<proteinExistence type="predicted"/>
<dbReference type="EMBL" id="FXZD01000001">
    <property type="protein sequence ID" value="SMX66079.1"/>
    <property type="molecule type" value="Genomic_DNA"/>
</dbReference>
<feature type="region of interest" description="Disordered" evidence="1">
    <location>
        <begin position="128"/>
        <end position="157"/>
    </location>
</feature>
<feature type="domain" description="VOC" evidence="2">
    <location>
        <begin position="1"/>
        <end position="51"/>
    </location>
</feature>
<evidence type="ECO:0000256" key="1">
    <source>
        <dbReference type="SAM" id="MobiDB-lite"/>
    </source>
</evidence>
<sequence length="157" mass="17779">MILWTDDAPVGYARLVALGAKPVKTPEPWLDHLLIAWVEDPDGHLVQVVQTLNRPVVEPEHGQTSKRNFTEFRYVATSRDMPFLLFRSALGRGHTTDQSRNPLAYQGCGQEQCDAVDRVTEPQLAAVPLEFTTRHERPGKHDRQSRRNTGRVTTLRA</sequence>
<dbReference type="Gene3D" id="3.10.180.10">
    <property type="entry name" value="2,3-Dihydroxybiphenyl 1,2-Dioxygenase, domain 1"/>
    <property type="match status" value="1"/>
</dbReference>
<name>A0A2H1HT35_9MICO</name>
<protein>
    <recommendedName>
        <fullName evidence="2">VOC domain-containing protein</fullName>
    </recommendedName>
</protein>
<evidence type="ECO:0000259" key="2">
    <source>
        <dbReference type="PROSITE" id="PS51819"/>
    </source>
</evidence>
<dbReference type="PROSITE" id="PS51819">
    <property type="entry name" value="VOC"/>
    <property type="match status" value="1"/>
</dbReference>
<dbReference type="SUPFAM" id="SSF54593">
    <property type="entry name" value="Glyoxalase/Bleomycin resistance protein/Dihydroxybiphenyl dioxygenase"/>
    <property type="match status" value="1"/>
</dbReference>
<gene>
    <name evidence="3" type="ORF">BANT918_00443</name>
</gene>
<evidence type="ECO:0000313" key="3">
    <source>
        <dbReference type="EMBL" id="SMX66079.1"/>
    </source>
</evidence>
<reference evidence="3 4" key="1">
    <citation type="submission" date="2017-03" db="EMBL/GenBank/DDBJ databases">
        <authorList>
            <person name="Afonso C.L."/>
            <person name="Miller P.J."/>
            <person name="Scott M.A."/>
            <person name="Spackman E."/>
            <person name="Goraichik I."/>
            <person name="Dimitrov K.M."/>
            <person name="Suarez D.L."/>
            <person name="Swayne D.E."/>
        </authorList>
    </citation>
    <scope>NUCLEOTIDE SEQUENCE [LARGE SCALE GENOMIC DNA]</scope>
    <source>
        <strain evidence="3 4">CNRZ 918</strain>
    </source>
</reference>
<dbReference type="AlphaFoldDB" id="A0A2H1HT35"/>
<feature type="compositionally biased region" description="Basic and acidic residues" evidence="1">
    <location>
        <begin position="132"/>
        <end position="142"/>
    </location>
</feature>
<dbReference type="InterPro" id="IPR037523">
    <property type="entry name" value="VOC_core"/>
</dbReference>
<accession>A0A2H1HT35</accession>
<dbReference type="Proteomes" id="UP000234433">
    <property type="component" value="Unassembled WGS sequence"/>
</dbReference>
<organism evidence="3 4">
    <name type="scientific">Brevibacterium antiquum CNRZ 918</name>
    <dbReference type="NCBI Taxonomy" id="1255637"/>
    <lineage>
        <taxon>Bacteria</taxon>
        <taxon>Bacillati</taxon>
        <taxon>Actinomycetota</taxon>
        <taxon>Actinomycetes</taxon>
        <taxon>Micrococcales</taxon>
        <taxon>Brevibacteriaceae</taxon>
        <taxon>Brevibacterium</taxon>
    </lineage>
</organism>
<dbReference type="InterPro" id="IPR029068">
    <property type="entry name" value="Glyas_Bleomycin-R_OHBP_Dase"/>
</dbReference>
<evidence type="ECO:0000313" key="4">
    <source>
        <dbReference type="Proteomes" id="UP000234433"/>
    </source>
</evidence>